<name>T1BJC6_9ZZZZ</name>
<sequence length="192" mass="19991">MTETLPLDGRSLTLEQFLAVVRGGCAVSLTPEARQAVAQSRRAVERAVAAGRPVYGVTTGFGAMSNHAVPPARARELQTSLIRSHASGAGPALPRDIVRGLILLRVNSLVRGHSGVRGELVALLVELLNRGLVPYIPEQGSVGASGDLAPLAHLGLAMMGEGEFIDRAGSRVAASAMLQAEGIAPLSFVEKE</sequence>
<dbReference type="InterPro" id="IPR001106">
    <property type="entry name" value="Aromatic_Lyase"/>
</dbReference>
<dbReference type="InterPro" id="IPR022313">
    <property type="entry name" value="Phe/His_NH3-lyase_AS"/>
</dbReference>
<dbReference type="InterPro" id="IPR008948">
    <property type="entry name" value="L-Aspartase-like"/>
</dbReference>
<feature type="non-terminal residue" evidence="2">
    <location>
        <position position="192"/>
    </location>
</feature>
<organism evidence="2">
    <name type="scientific">mine drainage metagenome</name>
    <dbReference type="NCBI Taxonomy" id="410659"/>
    <lineage>
        <taxon>unclassified sequences</taxon>
        <taxon>metagenomes</taxon>
        <taxon>ecological metagenomes</taxon>
    </lineage>
</organism>
<dbReference type="FunFam" id="1.10.275.10:FF:000005">
    <property type="entry name" value="Histidine ammonia-lyase"/>
    <property type="match status" value="1"/>
</dbReference>
<dbReference type="SUPFAM" id="SSF48557">
    <property type="entry name" value="L-aspartase-like"/>
    <property type="match status" value="1"/>
</dbReference>
<dbReference type="InterPro" id="IPR024083">
    <property type="entry name" value="Fumarase/histidase_N"/>
</dbReference>
<dbReference type="EMBL" id="AUZY01006524">
    <property type="protein sequence ID" value="EQD54080.1"/>
    <property type="molecule type" value="Genomic_DNA"/>
</dbReference>
<dbReference type="Gene3D" id="1.10.275.10">
    <property type="entry name" value="Fumarase/aspartase (N-terminal domain)"/>
    <property type="match status" value="1"/>
</dbReference>
<evidence type="ECO:0000313" key="2">
    <source>
        <dbReference type="EMBL" id="EQD54080.1"/>
    </source>
</evidence>
<reference evidence="2" key="2">
    <citation type="journal article" date="2014" name="ISME J.">
        <title>Microbial stratification in low pH oxic and suboxic macroscopic growths along an acid mine drainage.</title>
        <authorList>
            <person name="Mendez-Garcia C."/>
            <person name="Mesa V."/>
            <person name="Sprenger R.R."/>
            <person name="Richter M."/>
            <person name="Diez M.S."/>
            <person name="Solano J."/>
            <person name="Bargiela R."/>
            <person name="Golyshina O.V."/>
            <person name="Manteca A."/>
            <person name="Ramos J.L."/>
            <person name="Gallego J.R."/>
            <person name="Llorente I."/>
            <person name="Martins Dos Santos V.A."/>
            <person name="Jensen O.N."/>
            <person name="Pelaez A.I."/>
            <person name="Sanchez J."/>
            <person name="Ferrer M."/>
        </authorList>
    </citation>
    <scope>NUCLEOTIDE SEQUENCE</scope>
</reference>
<dbReference type="AlphaFoldDB" id="T1BJC6"/>
<protein>
    <submittedName>
        <fullName evidence="2">Histidine ammonia-lyase</fullName>
        <ecNumber evidence="2">4.3.1.-</ecNumber>
    </submittedName>
</protein>
<dbReference type="PANTHER" id="PTHR10362">
    <property type="entry name" value="HISTIDINE AMMONIA-LYASE"/>
    <property type="match status" value="1"/>
</dbReference>
<keyword evidence="1 2" id="KW-0456">Lyase</keyword>
<gene>
    <name evidence="2" type="ORF">B1B_09853</name>
</gene>
<accession>T1BJC6</accession>
<evidence type="ECO:0000256" key="1">
    <source>
        <dbReference type="ARBA" id="ARBA00023239"/>
    </source>
</evidence>
<dbReference type="GO" id="GO:0016841">
    <property type="term" value="F:ammonia-lyase activity"/>
    <property type="evidence" value="ECO:0007669"/>
    <property type="project" value="InterPro"/>
</dbReference>
<dbReference type="PROSITE" id="PS00488">
    <property type="entry name" value="PAL_HISTIDASE"/>
    <property type="match status" value="1"/>
</dbReference>
<reference evidence="2" key="1">
    <citation type="submission" date="2013-08" db="EMBL/GenBank/DDBJ databases">
        <authorList>
            <person name="Mendez C."/>
            <person name="Richter M."/>
            <person name="Ferrer M."/>
            <person name="Sanchez J."/>
        </authorList>
    </citation>
    <scope>NUCLEOTIDE SEQUENCE</scope>
</reference>
<dbReference type="EC" id="4.3.1.-" evidence="2"/>
<comment type="caution">
    <text evidence="2">The sequence shown here is derived from an EMBL/GenBank/DDBJ whole genome shotgun (WGS) entry which is preliminary data.</text>
</comment>
<dbReference type="Pfam" id="PF00221">
    <property type="entry name" value="Lyase_aromatic"/>
    <property type="match status" value="1"/>
</dbReference>
<proteinExistence type="predicted"/>